<gene>
    <name evidence="2" type="ORF">J2S18_002190</name>
</gene>
<accession>A0ABT9UVB2</accession>
<evidence type="ECO:0000313" key="3">
    <source>
        <dbReference type="Proteomes" id="UP001228504"/>
    </source>
</evidence>
<name>A0ABT9UVB2_9FIRM</name>
<feature type="transmembrane region" description="Helical" evidence="1">
    <location>
        <begin position="44"/>
        <end position="63"/>
    </location>
</feature>
<comment type="caution">
    <text evidence="2">The sequence shown here is derived from an EMBL/GenBank/DDBJ whole genome shotgun (WGS) entry which is preliminary data.</text>
</comment>
<organism evidence="2 3">
    <name type="scientific">Eubacterium multiforme</name>
    <dbReference type="NCBI Taxonomy" id="83339"/>
    <lineage>
        <taxon>Bacteria</taxon>
        <taxon>Bacillati</taxon>
        <taxon>Bacillota</taxon>
        <taxon>Clostridia</taxon>
        <taxon>Eubacteriales</taxon>
        <taxon>Eubacteriaceae</taxon>
        <taxon>Eubacterium</taxon>
    </lineage>
</organism>
<evidence type="ECO:0000313" key="2">
    <source>
        <dbReference type="EMBL" id="MDQ0150252.1"/>
    </source>
</evidence>
<reference evidence="2 3" key="1">
    <citation type="submission" date="2023-07" db="EMBL/GenBank/DDBJ databases">
        <title>Genomic Encyclopedia of Type Strains, Phase IV (KMG-IV): sequencing the most valuable type-strain genomes for metagenomic binning, comparative biology and taxonomic classification.</title>
        <authorList>
            <person name="Goeker M."/>
        </authorList>
    </citation>
    <scope>NUCLEOTIDE SEQUENCE [LARGE SCALE GENOMIC DNA]</scope>
    <source>
        <strain evidence="2 3">DSM 20694</strain>
    </source>
</reference>
<dbReference type="Pfam" id="PF09578">
    <property type="entry name" value="Spore_YabQ"/>
    <property type="match status" value="1"/>
</dbReference>
<protein>
    <submittedName>
        <fullName evidence="2">Spore cortex biosynthesis protein YabQ</fullName>
    </submittedName>
</protein>
<dbReference type="RefSeq" id="WP_307486829.1">
    <property type="nucleotide sequence ID" value="NZ_JAUSUF010000007.1"/>
</dbReference>
<keyword evidence="1" id="KW-1133">Transmembrane helix</keyword>
<dbReference type="Proteomes" id="UP001228504">
    <property type="component" value="Unassembled WGS sequence"/>
</dbReference>
<keyword evidence="3" id="KW-1185">Reference proteome</keyword>
<keyword evidence="1" id="KW-0472">Membrane</keyword>
<dbReference type="NCBIfam" id="TIGR02893">
    <property type="entry name" value="spore_yabQ"/>
    <property type="match status" value="1"/>
</dbReference>
<dbReference type="EMBL" id="JAUSUF010000007">
    <property type="protein sequence ID" value="MDQ0150252.1"/>
    <property type="molecule type" value="Genomic_DNA"/>
</dbReference>
<sequence>MPLQLEVQVNIIFYALISGFILGAFFDIYRIIRGKREHKVIRTIQDILFWILSAFIIFTFLLYKNYAFLGTYVYLCMGVALFIYLKLFSKTIYKLEKIIFNGTKTLFRRSYKNLSYPLRIMIGKFNNKN</sequence>
<feature type="transmembrane region" description="Helical" evidence="1">
    <location>
        <begin position="69"/>
        <end position="88"/>
    </location>
</feature>
<proteinExistence type="predicted"/>
<dbReference type="InterPro" id="IPR019074">
    <property type="entry name" value="YabQ"/>
</dbReference>
<evidence type="ECO:0000256" key="1">
    <source>
        <dbReference type="SAM" id="Phobius"/>
    </source>
</evidence>
<feature type="transmembrane region" description="Helical" evidence="1">
    <location>
        <begin position="12"/>
        <end position="32"/>
    </location>
</feature>
<keyword evidence="1" id="KW-0812">Transmembrane</keyword>